<reference evidence="5" key="3">
    <citation type="submission" date="2025-09" db="UniProtKB">
        <authorList>
            <consortium name="Ensembl"/>
        </authorList>
    </citation>
    <scope>IDENTIFICATION</scope>
</reference>
<accession>A0A3Q1AXQ8</accession>
<dbReference type="PANTHER" id="PTHR46349">
    <property type="entry name" value="CINGULIN-LIKE PROTEIN 1-RELATED"/>
    <property type="match status" value="1"/>
</dbReference>
<evidence type="ECO:0000259" key="4">
    <source>
        <dbReference type="Pfam" id="PF01576"/>
    </source>
</evidence>
<dbReference type="AlphaFoldDB" id="A0A3Q1AXQ8"/>
<evidence type="ECO:0000256" key="3">
    <source>
        <dbReference type="SAM" id="MobiDB-lite"/>
    </source>
</evidence>
<protein>
    <recommendedName>
        <fullName evidence="4">Myosin tail domain-containing protein</fullName>
    </recommendedName>
</protein>
<keyword evidence="6" id="KW-1185">Reference proteome</keyword>
<dbReference type="GeneTree" id="ENSGT00940000154489"/>
<reference evidence="5" key="2">
    <citation type="submission" date="2025-08" db="UniProtKB">
        <authorList>
            <consortium name="Ensembl"/>
        </authorList>
    </citation>
    <scope>IDENTIFICATION</scope>
</reference>
<dbReference type="Ensembl" id="ENSAOCT00000006035.2">
    <property type="protein sequence ID" value="ENSAOCP00000005599.2"/>
    <property type="gene ID" value="ENSAOCG00000009152.2"/>
</dbReference>
<dbReference type="InterPro" id="IPR002928">
    <property type="entry name" value="Myosin_tail"/>
</dbReference>
<feature type="region of interest" description="Disordered" evidence="3">
    <location>
        <begin position="14"/>
        <end position="35"/>
    </location>
</feature>
<feature type="region of interest" description="Disordered" evidence="3">
    <location>
        <begin position="336"/>
        <end position="388"/>
    </location>
</feature>
<dbReference type="GO" id="GO:0000226">
    <property type="term" value="P:microtubule cytoskeleton organization"/>
    <property type="evidence" value="ECO:0007669"/>
    <property type="project" value="TreeGrafter"/>
</dbReference>
<dbReference type="Proteomes" id="UP001501940">
    <property type="component" value="Chromosome 15"/>
</dbReference>
<evidence type="ECO:0000256" key="1">
    <source>
        <dbReference type="ARBA" id="ARBA00023054"/>
    </source>
</evidence>
<feature type="compositionally biased region" description="Basic and acidic residues" evidence="3">
    <location>
        <begin position="357"/>
        <end position="375"/>
    </location>
</feature>
<feature type="region of interest" description="Disordered" evidence="3">
    <location>
        <begin position="458"/>
        <end position="494"/>
    </location>
</feature>
<feature type="compositionally biased region" description="Basic and acidic residues" evidence="3">
    <location>
        <begin position="230"/>
        <end position="242"/>
    </location>
</feature>
<feature type="coiled-coil region" evidence="2">
    <location>
        <begin position="947"/>
        <end position="1218"/>
    </location>
</feature>
<sequence>MGHTLCRAVLTPVEKKLSPQQAPPPGDPPTNGVGAEAGRRLSVVQATALNGAPAAAAGRTHAGPLITSAGCLHTNQEVNMSSLSADRKPPVDYGVQIRFIKDLHDTGGSYPDKSKGSNSTTAPSNKYGVAVRVQGISGQPYVVLKDGEKGDSYGVQLNTPPTSSGPPSPYNTTPKINKEPAEFVNPYGPVVNTSRSPVSPAEDEDGEIFGSPLKRPPGDGQAGTQGEEEGGAKPAERPKAEPKAAVGTTEKNRTSEEEYNEAGLKPVKLNTAAAPKGVKQTASHFSGSMGRYNGKKPSTDSPSQPFPNPRVSTAEEPAPAIDTNSLAPINKLISKFNSAAPGSVPQTRGRPGARQRLKFDERRRSRSLDARKEVQPETSIPPAISPTLNPYAAPLSASSALLISSAPASSNLGKSPASVAKVTALEAPKASYKSPEKFVAKDTYPAVAKKPEILPRSRSTDITRVSSQEAHFNQSVHNNLKDDTSEREGPIKRKVNLVYETSSSLKKGGSEGSLKKLSLEELQEQLRRCMKDLQQAHDELAEERMAREGAESRLRLQEDQLAGLQEELRRVSENSPHSDSLQADVMTLQAQLAEAALLRQRQEDTLHQRERELTALKGALKEEVECHDREMEALREQYSQDMENLRRTMEQVTQSQEQIEEERQRVNASMLTLEEELESCRDQGEQWKTELEATTEELQKSRLEKKEFEGTLKDLQDSLLAMKKQMPDDSRSSAEELRRCHDDLKRTRADLDKQKGELDEKNEALQALRRASGEKEAELKSEIIRLKEQSQKDRAELEKTVEKAKESAGSTGKSVVDGTNQELQETNARLRERLARMTRLHSRSSEVDEAVEALEDENRSLKTQLEEAKRGATRLGKERDELTRRLEERDLEREALRRGKSDLEEQKRLLDRALEKISKEMEMMMGDSRQSVSTLQTQLDDYRERSRKDLLEAQRNSKDRLAELQRAQSNLKAQQEEVSRLKKELLTCSEERDSAQLERDLLNNRLKHLESELESEKSTHTDRGREIRGLEDKMKSLEIELDEERSSVELLNDRITRSRDQVDQLRSELMQERSARHDLEMDKSALERQVKELKSRVADMEGQPRPSAGITLLESKIQEMEERLRSEEREKASIQAAQRRVERKLKELNATLDQERTQHVEQRDQLTLRVKALKRQVDESEGEVERLEGVRRKVLRDLEEQQELQEAMRAKVTALEAELKRKSQHTHRTALGSTTLSSEEEDGFYDNSITSILNEGHLQTTNC</sequence>
<dbReference type="Gene3D" id="1.10.287.1490">
    <property type="match status" value="1"/>
</dbReference>
<dbReference type="GO" id="GO:0008017">
    <property type="term" value="F:microtubule binding"/>
    <property type="evidence" value="ECO:0007669"/>
    <property type="project" value="TreeGrafter"/>
</dbReference>
<dbReference type="GO" id="GO:0048916">
    <property type="term" value="P:posterior lateral line development"/>
    <property type="evidence" value="ECO:0007669"/>
    <property type="project" value="Ensembl"/>
</dbReference>
<feature type="compositionally biased region" description="Polar residues" evidence="3">
    <location>
        <begin position="462"/>
        <end position="478"/>
    </location>
</feature>
<evidence type="ECO:0000313" key="6">
    <source>
        <dbReference type="Proteomes" id="UP001501940"/>
    </source>
</evidence>
<dbReference type="GO" id="GO:0005923">
    <property type="term" value="C:bicellular tight junction"/>
    <property type="evidence" value="ECO:0007669"/>
    <property type="project" value="TreeGrafter"/>
</dbReference>
<feature type="coiled-coil region" evidence="2">
    <location>
        <begin position="516"/>
        <end position="574"/>
    </location>
</feature>
<proteinExistence type="predicted"/>
<feature type="region of interest" description="Disordered" evidence="3">
    <location>
        <begin position="143"/>
        <end position="322"/>
    </location>
</feature>
<reference evidence="5 6" key="1">
    <citation type="submission" date="2022-01" db="EMBL/GenBank/DDBJ databases">
        <title>A chromosome-scale genome assembly of the false clownfish, Amphiprion ocellaris.</title>
        <authorList>
            <person name="Ryu T."/>
        </authorList>
    </citation>
    <scope>NUCLEOTIDE SEQUENCE [LARGE SCALE GENOMIC DNA]</scope>
</reference>
<feature type="domain" description="Myosin tail" evidence="4">
    <location>
        <begin position="878"/>
        <end position="1218"/>
    </location>
</feature>
<organism evidence="5 6">
    <name type="scientific">Amphiprion ocellaris</name>
    <name type="common">Clown anemonefish</name>
    <dbReference type="NCBI Taxonomy" id="80972"/>
    <lineage>
        <taxon>Eukaryota</taxon>
        <taxon>Metazoa</taxon>
        <taxon>Chordata</taxon>
        <taxon>Craniata</taxon>
        <taxon>Vertebrata</taxon>
        <taxon>Euteleostomi</taxon>
        <taxon>Actinopterygii</taxon>
        <taxon>Neopterygii</taxon>
        <taxon>Teleostei</taxon>
        <taxon>Neoteleostei</taxon>
        <taxon>Acanthomorphata</taxon>
        <taxon>Ovalentaria</taxon>
        <taxon>Pomacentridae</taxon>
        <taxon>Amphiprion</taxon>
    </lineage>
</organism>
<feature type="region of interest" description="Disordered" evidence="3">
    <location>
        <begin position="106"/>
        <end position="126"/>
    </location>
</feature>
<feature type="region of interest" description="Disordered" evidence="3">
    <location>
        <begin position="1220"/>
        <end position="1241"/>
    </location>
</feature>
<feature type="coiled-coil region" evidence="2">
    <location>
        <begin position="617"/>
        <end position="923"/>
    </location>
</feature>
<name>A0A3Q1AXQ8_AMPOC</name>
<evidence type="ECO:0000313" key="5">
    <source>
        <dbReference type="Ensembl" id="ENSAOCP00000005599.2"/>
    </source>
</evidence>
<evidence type="ECO:0000256" key="2">
    <source>
        <dbReference type="SAM" id="Coils"/>
    </source>
</evidence>
<dbReference type="PANTHER" id="PTHR46349:SF5">
    <property type="entry name" value="CINGULIN"/>
    <property type="match status" value="1"/>
</dbReference>
<feature type="compositionally biased region" description="Basic and acidic residues" evidence="3">
    <location>
        <begin position="479"/>
        <end position="491"/>
    </location>
</feature>
<dbReference type="Pfam" id="PF01576">
    <property type="entry name" value="Myosin_tail_1"/>
    <property type="match status" value="1"/>
</dbReference>
<dbReference type="GO" id="GO:0016459">
    <property type="term" value="C:myosin complex"/>
    <property type="evidence" value="ECO:0007669"/>
    <property type="project" value="InterPro"/>
</dbReference>
<keyword evidence="1 2" id="KW-0175">Coiled coil</keyword>